<organism evidence="7 8">
    <name type="scientific">Anaeramoeba ignava</name>
    <name type="common">Anaerobic marine amoeba</name>
    <dbReference type="NCBI Taxonomy" id="1746090"/>
    <lineage>
        <taxon>Eukaryota</taxon>
        <taxon>Metamonada</taxon>
        <taxon>Anaeramoebidae</taxon>
        <taxon>Anaeramoeba</taxon>
    </lineage>
</organism>
<accession>A0A9Q0R8E1</accession>
<sequence length="127" mass="14063">MLQNFKKQLNQFIPNLIFSTFSSTGKIDPKSIHPLFGWILVEREGKQEKTKEGIYIPESAKTKSQLGKVIAIGTGREDISGNTIPITTKVGAKVILPKFGGIQLKSVGDNYFLLHETDLVAEILSDF</sequence>
<evidence type="ECO:0000256" key="6">
    <source>
        <dbReference type="RuleBase" id="RU003479"/>
    </source>
</evidence>
<dbReference type="Proteomes" id="UP001149090">
    <property type="component" value="Unassembled WGS sequence"/>
</dbReference>
<gene>
    <name evidence="7" type="ORF">M0811_10671</name>
</gene>
<keyword evidence="2 6" id="KW-0143">Chaperone</keyword>
<dbReference type="GO" id="GO:0005524">
    <property type="term" value="F:ATP binding"/>
    <property type="evidence" value="ECO:0007669"/>
    <property type="project" value="InterPro"/>
</dbReference>
<evidence type="ECO:0000256" key="3">
    <source>
        <dbReference type="ARBA" id="ARBA00031971"/>
    </source>
</evidence>
<dbReference type="AlphaFoldDB" id="A0A9Q0R8E1"/>
<dbReference type="CDD" id="cd00320">
    <property type="entry name" value="cpn10"/>
    <property type="match status" value="1"/>
</dbReference>
<dbReference type="InterPro" id="IPR037124">
    <property type="entry name" value="Chaperonin_GroES_sf"/>
</dbReference>
<dbReference type="InterPro" id="IPR011032">
    <property type="entry name" value="GroES-like_sf"/>
</dbReference>
<dbReference type="EMBL" id="JAPDFW010000093">
    <property type="protein sequence ID" value="KAJ5070601.1"/>
    <property type="molecule type" value="Genomic_DNA"/>
</dbReference>
<dbReference type="OMA" id="MTFQPLH"/>
<reference evidence="7" key="1">
    <citation type="submission" date="2022-10" db="EMBL/GenBank/DDBJ databases">
        <title>Novel sulphate-reducing endosymbionts in the free-living metamonad Anaeramoeba.</title>
        <authorList>
            <person name="Jerlstrom-Hultqvist J."/>
            <person name="Cepicka I."/>
            <person name="Gallot-Lavallee L."/>
            <person name="Salas-Leiva D."/>
            <person name="Curtis B.A."/>
            <person name="Zahonova K."/>
            <person name="Pipaliya S."/>
            <person name="Dacks J."/>
            <person name="Roger A.J."/>
        </authorList>
    </citation>
    <scope>NUCLEOTIDE SEQUENCE</scope>
    <source>
        <strain evidence="7">BMAN</strain>
    </source>
</reference>
<dbReference type="PANTHER" id="PTHR10772:SF63">
    <property type="entry name" value="20 KDA CHAPERONIN, CHLOROPLASTIC"/>
    <property type="match status" value="1"/>
</dbReference>
<name>A0A9Q0R8E1_ANAIG</name>
<comment type="similarity">
    <text evidence="1 6">Belongs to the GroES chaperonin family.</text>
</comment>
<evidence type="ECO:0000256" key="2">
    <source>
        <dbReference type="ARBA" id="ARBA00023186"/>
    </source>
</evidence>
<comment type="caution">
    <text evidence="7">The sequence shown here is derived from an EMBL/GenBank/DDBJ whole genome shotgun (WGS) entry which is preliminary data.</text>
</comment>
<evidence type="ECO:0000256" key="1">
    <source>
        <dbReference type="ARBA" id="ARBA00006975"/>
    </source>
</evidence>
<dbReference type="GO" id="GO:0044183">
    <property type="term" value="F:protein folding chaperone"/>
    <property type="evidence" value="ECO:0007669"/>
    <property type="project" value="InterPro"/>
</dbReference>
<evidence type="ECO:0000256" key="5">
    <source>
        <dbReference type="ARBA" id="ARBA00079398"/>
    </source>
</evidence>
<dbReference type="SUPFAM" id="SSF50129">
    <property type="entry name" value="GroES-like"/>
    <property type="match status" value="1"/>
</dbReference>
<dbReference type="PRINTS" id="PR00297">
    <property type="entry name" value="CHAPERONIN10"/>
</dbReference>
<dbReference type="InterPro" id="IPR020818">
    <property type="entry name" value="Chaperonin_GroES"/>
</dbReference>
<evidence type="ECO:0000313" key="7">
    <source>
        <dbReference type="EMBL" id="KAJ5070601.1"/>
    </source>
</evidence>
<protein>
    <recommendedName>
        <fullName evidence="4">20 kDa chaperonin, chloroplastic</fullName>
    </recommendedName>
    <alternativeName>
        <fullName evidence="3">Chaperonin 10</fullName>
    </alternativeName>
    <alternativeName>
        <fullName evidence="5">Protein Cpn21</fullName>
    </alternativeName>
</protein>
<keyword evidence="8" id="KW-1185">Reference proteome</keyword>
<proteinExistence type="inferred from homology"/>
<dbReference type="SMART" id="SM00883">
    <property type="entry name" value="Cpn10"/>
    <property type="match status" value="1"/>
</dbReference>
<dbReference type="GO" id="GO:0051082">
    <property type="term" value="F:unfolded protein binding"/>
    <property type="evidence" value="ECO:0007669"/>
    <property type="project" value="TreeGrafter"/>
</dbReference>
<dbReference type="FunFam" id="2.30.33.40:FF:000001">
    <property type="entry name" value="10 kDa chaperonin"/>
    <property type="match status" value="1"/>
</dbReference>
<keyword evidence="7" id="KW-0346">Stress response</keyword>
<dbReference type="GO" id="GO:0046872">
    <property type="term" value="F:metal ion binding"/>
    <property type="evidence" value="ECO:0007669"/>
    <property type="project" value="TreeGrafter"/>
</dbReference>
<dbReference type="GO" id="GO:0051087">
    <property type="term" value="F:protein-folding chaperone binding"/>
    <property type="evidence" value="ECO:0007669"/>
    <property type="project" value="TreeGrafter"/>
</dbReference>
<dbReference type="OrthoDB" id="184876at2759"/>
<dbReference type="Pfam" id="PF00166">
    <property type="entry name" value="Cpn10"/>
    <property type="match status" value="1"/>
</dbReference>
<evidence type="ECO:0000313" key="8">
    <source>
        <dbReference type="Proteomes" id="UP001149090"/>
    </source>
</evidence>
<dbReference type="PANTHER" id="PTHR10772">
    <property type="entry name" value="10 KDA HEAT SHOCK PROTEIN"/>
    <property type="match status" value="1"/>
</dbReference>
<dbReference type="Gene3D" id="2.30.33.40">
    <property type="entry name" value="GroES chaperonin"/>
    <property type="match status" value="1"/>
</dbReference>
<evidence type="ECO:0000256" key="4">
    <source>
        <dbReference type="ARBA" id="ARBA00073031"/>
    </source>
</evidence>